<evidence type="ECO:0000259" key="8">
    <source>
        <dbReference type="Pfam" id="PF03727"/>
    </source>
</evidence>
<dbReference type="PRINTS" id="PR00475">
    <property type="entry name" value="HEXOKINASE"/>
</dbReference>
<evidence type="ECO:0000259" key="7">
    <source>
        <dbReference type="Pfam" id="PF00349"/>
    </source>
</evidence>
<evidence type="ECO:0000256" key="2">
    <source>
        <dbReference type="ARBA" id="ARBA00022679"/>
    </source>
</evidence>
<dbReference type="Pfam" id="PF00349">
    <property type="entry name" value="Hexokinase_1"/>
    <property type="match status" value="1"/>
</dbReference>
<dbReference type="UniPathway" id="UPA00109">
    <property type="reaction ID" value="UER00180"/>
</dbReference>
<sequence>MSASTSLGFDEYVAALTERFQPSNAKISKDALIQDFLRTFNHAFNESEISMIPCFKIHKHFNHEKDLEGEFIVLDIGGSTIRIGIVDLSNRRTPIITQKQWLLSEGDKIIHEDFFENLVDKLIELVGNNKEKFWNIGITWSFPLNTANEIVTMGKGFHVKPEVLGIGVDKIISKICHKKGFNAEVKAIINDSVAVNLSGLINSDVLNSKISFILGTGLNSCVLKNNQLINTELGFFGKLDEVTVYDKKLDSRWNKMKEPYLKNSKVAPIFQPLEFLASGRYIPEILRLIIVELIRDGDLFFKIEKFNKPFTLHGDLICALDPSKSIEEIKSDLKNSSYNLKVNTIQIEILQAIIDIILERSAIYVSCAIRALSQFIDHDPNEVINVNYIGSFLFHCVEFQKKIKHHSDNKIHLNHIENSSLLGAAVAACINSHRIHSSFFKRLSRTL</sequence>
<feature type="domain" description="Hexokinase N-terminal" evidence="7">
    <location>
        <begin position="18"/>
        <end position="198"/>
    </location>
</feature>
<keyword evidence="6" id="KW-0324">Glycolysis</keyword>
<dbReference type="RefSeq" id="XP_019039024.1">
    <property type="nucleotide sequence ID" value="XM_019185609.1"/>
</dbReference>
<dbReference type="CDD" id="cd24000">
    <property type="entry name" value="ASKHA_NBD_HK"/>
    <property type="match status" value="1"/>
</dbReference>
<evidence type="ECO:0000256" key="6">
    <source>
        <dbReference type="RuleBase" id="RU362007"/>
    </source>
</evidence>
<dbReference type="GO" id="GO:0006006">
    <property type="term" value="P:glucose metabolic process"/>
    <property type="evidence" value="ECO:0007669"/>
    <property type="project" value="TreeGrafter"/>
</dbReference>
<feature type="domain" description="Hexokinase C-terminal" evidence="8">
    <location>
        <begin position="209"/>
        <end position="429"/>
    </location>
</feature>
<evidence type="ECO:0000313" key="9">
    <source>
        <dbReference type="EMBL" id="ODQ59817.1"/>
    </source>
</evidence>
<comment type="similarity">
    <text evidence="1 6">Belongs to the hexokinase family.</text>
</comment>
<organism evidence="9 10">
    <name type="scientific">Wickerhamomyces anomalus (strain ATCC 58044 / CBS 1984 / NCYC 433 / NRRL Y-366-8)</name>
    <name type="common">Yeast</name>
    <name type="synonym">Hansenula anomala</name>
    <dbReference type="NCBI Taxonomy" id="683960"/>
    <lineage>
        <taxon>Eukaryota</taxon>
        <taxon>Fungi</taxon>
        <taxon>Dikarya</taxon>
        <taxon>Ascomycota</taxon>
        <taxon>Saccharomycotina</taxon>
        <taxon>Saccharomycetes</taxon>
        <taxon>Phaffomycetales</taxon>
        <taxon>Wickerhamomycetaceae</taxon>
        <taxon>Wickerhamomyces</taxon>
    </lineage>
</organism>
<keyword evidence="4 6" id="KW-0418">Kinase</keyword>
<dbReference type="GO" id="GO:0006096">
    <property type="term" value="P:glycolytic process"/>
    <property type="evidence" value="ECO:0007669"/>
    <property type="project" value="UniProtKB-UniPathway"/>
</dbReference>
<dbReference type="GO" id="GO:0005829">
    <property type="term" value="C:cytosol"/>
    <property type="evidence" value="ECO:0007669"/>
    <property type="project" value="TreeGrafter"/>
</dbReference>
<keyword evidence="3 6" id="KW-0547">Nucleotide-binding</keyword>
<dbReference type="STRING" id="683960.A0A1E3P4P3"/>
<dbReference type="EMBL" id="KV454210">
    <property type="protein sequence ID" value="ODQ59817.1"/>
    <property type="molecule type" value="Genomic_DNA"/>
</dbReference>
<dbReference type="AlphaFoldDB" id="A0A1E3P4P3"/>
<reference evidence="9 10" key="1">
    <citation type="journal article" date="2016" name="Proc. Natl. Acad. Sci. U.S.A.">
        <title>Comparative genomics of biotechnologically important yeasts.</title>
        <authorList>
            <person name="Riley R."/>
            <person name="Haridas S."/>
            <person name="Wolfe K.H."/>
            <person name="Lopes M.R."/>
            <person name="Hittinger C.T."/>
            <person name="Goeker M."/>
            <person name="Salamov A.A."/>
            <person name="Wisecaver J.H."/>
            <person name="Long T.M."/>
            <person name="Calvey C.H."/>
            <person name="Aerts A.L."/>
            <person name="Barry K.W."/>
            <person name="Choi C."/>
            <person name="Clum A."/>
            <person name="Coughlan A.Y."/>
            <person name="Deshpande S."/>
            <person name="Douglass A.P."/>
            <person name="Hanson S.J."/>
            <person name="Klenk H.-P."/>
            <person name="LaButti K.M."/>
            <person name="Lapidus A."/>
            <person name="Lindquist E.A."/>
            <person name="Lipzen A.M."/>
            <person name="Meier-Kolthoff J.P."/>
            <person name="Ohm R.A."/>
            <person name="Otillar R.P."/>
            <person name="Pangilinan J.L."/>
            <person name="Peng Y."/>
            <person name="Rokas A."/>
            <person name="Rosa C.A."/>
            <person name="Scheuner C."/>
            <person name="Sibirny A.A."/>
            <person name="Slot J.C."/>
            <person name="Stielow J.B."/>
            <person name="Sun H."/>
            <person name="Kurtzman C.P."/>
            <person name="Blackwell M."/>
            <person name="Grigoriev I.V."/>
            <person name="Jeffries T.W."/>
        </authorList>
    </citation>
    <scope>NUCLEOTIDE SEQUENCE [LARGE SCALE GENOMIC DNA]</scope>
    <source>
        <strain evidence="10">ATCC 58044 / CBS 1984 / NCYC 433 / NRRL Y-366-8</strain>
    </source>
</reference>
<evidence type="ECO:0000256" key="4">
    <source>
        <dbReference type="ARBA" id="ARBA00022777"/>
    </source>
</evidence>
<evidence type="ECO:0000256" key="3">
    <source>
        <dbReference type="ARBA" id="ARBA00022741"/>
    </source>
</evidence>
<evidence type="ECO:0000256" key="5">
    <source>
        <dbReference type="ARBA" id="ARBA00022840"/>
    </source>
</evidence>
<dbReference type="InterPro" id="IPR022672">
    <property type="entry name" value="Hexokinase_N"/>
</dbReference>
<dbReference type="Pfam" id="PF03727">
    <property type="entry name" value="Hexokinase_2"/>
    <property type="match status" value="1"/>
</dbReference>
<dbReference type="InterPro" id="IPR022673">
    <property type="entry name" value="Hexokinase_C"/>
</dbReference>
<dbReference type="GO" id="GO:0005524">
    <property type="term" value="F:ATP binding"/>
    <property type="evidence" value="ECO:0007669"/>
    <property type="project" value="UniProtKB-UniRule"/>
</dbReference>
<dbReference type="Gene3D" id="3.40.367.20">
    <property type="match status" value="1"/>
</dbReference>
<dbReference type="Gene3D" id="3.30.420.40">
    <property type="match status" value="1"/>
</dbReference>
<proteinExistence type="inferred from homology"/>
<dbReference type="GO" id="GO:0005739">
    <property type="term" value="C:mitochondrion"/>
    <property type="evidence" value="ECO:0007669"/>
    <property type="project" value="TreeGrafter"/>
</dbReference>
<dbReference type="GO" id="GO:0006013">
    <property type="term" value="P:mannose metabolic process"/>
    <property type="evidence" value="ECO:0007669"/>
    <property type="project" value="TreeGrafter"/>
</dbReference>
<dbReference type="InterPro" id="IPR043129">
    <property type="entry name" value="ATPase_NBD"/>
</dbReference>
<name>A0A1E3P4P3_WICAA</name>
<dbReference type="SUPFAM" id="SSF53067">
    <property type="entry name" value="Actin-like ATPase domain"/>
    <property type="match status" value="2"/>
</dbReference>
<dbReference type="GO" id="GO:0005536">
    <property type="term" value="F:D-glucose binding"/>
    <property type="evidence" value="ECO:0007669"/>
    <property type="project" value="InterPro"/>
</dbReference>
<dbReference type="EC" id="2.7.1.-" evidence="6"/>
<dbReference type="GO" id="GO:0008865">
    <property type="term" value="F:fructokinase activity"/>
    <property type="evidence" value="ECO:0007669"/>
    <property type="project" value="TreeGrafter"/>
</dbReference>
<dbReference type="GO" id="GO:0004340">
    <property type="term" value="F:glucokinase activity"/>
    <property type="evidence" value="ECO:0007669"/>
    <property type="project" value="TreeGrafter"/>
</dbReference>
<gene>
    <name evidence="9" type="ORF">WICANDRAFT_83862</name>
</gene>
<keyword evidence="5 6" id="KW-0067">ATP-binding</keyword>
<dbReference type="OrthoDB" id="419537at2759"/>
<keyword evidence="2 6" id="KW-0808">Transferase</keyword>
<dbReference type="InterPro" id="IPR001312">
    <property type="entry name" value="Hexokinase"/>
</dbReference>
<evidence type="ECO:0000256" key="1">
    <source>
        <dbReference type="ARBA" id="ARBA00009225"/>
    </source>
</evidence>
<protein>
    <recommendedName>
        <fullName evidence="6">Phosphotransferase</fullName>
        <ecNumber evidence="6">2.7.1.-</ecNumber>
    </recommendedName>
</protein>
<evidence type="ECO:0000313" key="10">
    <source>
        <dbReference type="Proteomes" id="UP000094112"/>
    </source>
</evidence>
<dbReference type="PANTHER" id="PTHR19443:SF24">
    <property type="entry name" value="PHOSPHOTRANSFERASE"/>
    <property type="match status" value="1"/>
</dbReference>
<dbReference type="GeneID" id="30202855"/>
<dbReference type="Proteomes" id="UP000094112">
    <property type="component" value="Unassembled WGS sequence"/>
</dbReference>
<dbReference type="PANTHER" id="PTHR19443">
    <property type="entry name" value="HEXOKINASE"/>
    <property type="match status" value="1"/>
</dbReference>
<dbReference type="GO" id="GO:0001678">
    <property type="term" value="P:intracellular glucose homeostasis"/>
    <property type="evidence" value="ECO:0007669"/>
    <property type="project" value="InterPro"/>
</dbReference>
<keyword evidence="10" id="KW-1185">Reference proteome</keyword>
<accession>A0A1E3P4P3</accession>
<dbReference type="GO" id="GO:0019158">
    <property type="term" value="F:mannokinase activity"/>
    <property type="evidence" value="ECO:0007669"/>
    <property type="project" value="TreeGrafter"/>
</dbReference>
<dbReference type="PROSITE" id="PS51748">
    <property type="entry name" value="HEXOKINASE_2"/>
    <property type="match status" value="1"/>
</dbReference>